<dbReference type="InterPro" id="IPR019027">
    <property type="entry name" value="Pilus_biogenesis_CpaD-related"/>
</dbReference>
<proteinExistence type="predicted"/>
<dbReference type="NCBIfam" id="TIGR02522">
    <property type="entry name" value="pilus_cpaD"/>
    <property type="match status" value="1"/>
</dbReference>
<dbReference type="InterPro" id="IPR013361">
    <property type="entry name" value="Pilus_CpaD"/>
</dbReference>
<gene>
    <name evidence="1" type="ORF">SAMEA1982600_04490</name>
</gene>
<protein>
    <submittedName>
        <fullName evidence="1">Type IV pili component</fullName>
    </submittedName>
</protein>
<dbReference type="EMBL" id="FKBS01000029">
    <property type="protein sequence ID" value="SAI54472.1"/>
    <property type="molecule type" value="Genomic_DNA"/>
</dbReference>
<dbReference type="RefSeq" id="WP_066419540.1">
    <property type="nucleotide sequence ID" value="NZ_FKBS01000029.1"/>
</dbReference>
<name>A0A157R8Z8_9BORD</name>
<dbReference type="AlphaFoldDB" id="A0A157R8Z8"/>
<evidence type="ECO:0000313" key="2">
    <source>
        <dbReference type="Proteomes" id="UP000077037"/>
    </source>
</evidence>
<dbReference type="Proteomes" id="UP000077037">
    <property type="component" value="Unassembled WGS sequence"/>
</dbReference>
<dbReference type="PROSITE" id="PS51257">
    <property type="entry name" value="PROKAR_LIPOPROTEIN"/>
    <property type="match status" value="1"/>
</dbReference>
<organism evidence="1 2">
    <name type="scientific">Bordetella ansorpii</name>
    <dbReference type="NCBI Taxonomy" id="288768"/>
    <lineage>
        <taxon>Bacteria</taxon>
        <taxon>Pseudomonadati</taxon>
        <taxon>Pseudomonadota</taxon>
        <taxon>Betaproteobacteria</taxon>
        <taxon>Burkholderiales</taxon>
        <taxon>Alcaligenaceae</taxon>
        <taxon>Bordetella</taxon>
    </lineage>
</organism>
<reference evidence="1 2" key="1">
    <citation type="submission" date="2016-03" db="EMBL/GenBank/DDBJ databases">
        <authorList>
            <consortium name="Pathogen Informatics"/>
        </authorList>
    </citation>
    <scope>NUCLEOTIDE SEQUENCE [LARGE SCALE GENOMIC DNA]</scope>
    <source>
        <strain evidence="1 2">NCTC13364</strain>
    </source>
</reference>
<sequence length="235" mass="25077">MQHDTIRTSSRPAPRRPALWALLPLAMTLLLTGCDTPINKLRASRFGDGAAPQAIQPEPRAAALALQGTADGQGLTPESLRAANALLTRQGRIEQQVLTLTPFNARGEVLAQRLAQALGRAGARQPRVLGTTLDGERLAQAAEQGWDLELQSEALTLDASRCGIAKPGEVTVHPFYGVGTLGCATRANLARMVSDPRDLSRPRALDGADGKAAAEAVERYQTGETRDLIDINFDN</sequence>
<dbReference type="OrthoDB" id="9802674at2"/>
<dbReference type="Pfam" id="PF09476">
    <property type="entry name" value="Pilus_CpaD"/>
    <property type="match status" value="1"/>
</dbReference>
<accession>A0A157R8Z8</accession>
<evidence type="ECO:0000313" key="1">
    <source>
        <dbReference type="EMBL" id="SAI54472.1"/>
    </source>
</evidence>